<dbReference type="KEGG" id="apro:F751_1829"/>
<name>A0A087SGU6_AUXPR</name>
<organism evidence="1 2">
    <name type="scientific">Auxenochlorella protothecoides</name>
    <name type="common">Green microalga</name>
    <name type="synonym">Chlorella protothecoides</name>
    <dbReference type="NCBI Taxonomy" id="3075"/>
    <lineage>
        <taxon>Eukaryota</taxon>
        <taxon>Viridiplantae</taxon>
        <taxon>Chlorophyta</taxon>
        <taxon>core chlorophytes</taxon>
        <taxon>Trebouxiophyceae</taxon>
        <taxon>Chlorellales</taxon>
        <taxon>Chlorellaceae</taxon>
        <taxon>Auxenochlorella</taxon>
    </lineage>
</organism>
<dbReference type="EMBL" id="KL662111">
    <property type="protein sequence ID" value="KFM24950.1"/>
    <property type="molecule type" value="Genomic_DNA"/>
</dbReference>
<gene>
    <name evidence="1" type="ORF">F751_1829</name>
</gene>
<evidence type="ECO:0000313" key="2">
    <source>
        <dbReference type="Proteomes" id="UP000028924"/>
    </source>
</evidence>
<dbReference type="RefSeq" id="XP_011397838.1">
    <property type="nucleotide sequence ID" value="XM_011399536.1"/>
</dbReference>
<evidence type="ECO:0000313" key="1">
    <source>
        <dbReference type="EMBL" id="KFM24950.1"/>
    </source>
</evidence>
<reference evidence="1 2" key="1">
    <citation type="journal article" date="2014" name="BMC Genomics">
        <title>Oil accumulation mechanisms of the oleaginous microalga Chlorella protothecoides revealed through its genome, transcriptomes, and proteomes.</title>
        <authorList>
            <person name="Gao C."/>
            <person name="Wang Y."/>
            <person name="Shen Y."/>
            <person name="Yan D."/>
            <person name="He X."/>
            <person name="Dai J."/>
            <person name="Wu Q."/>
        </authorList>
    </citation>
    <scope>NUCLEOTIDE SEQUENCE [LARGE SCALE GENOMIC DNA]</scope>
    <source>
        <strain evidence="1 2">0710</strain>
    </source>
</reference>
<dbReference type="Proteomes" id="UP000028924">
    <property type="component" value="Unassembled WGS sequence"/>
</dbReference>
<proteinExistence type="predicted"/>
<dbReference type="AlphaFoldDB" id="A0A087SGU6"/>
<accession>A0A087SGU6</accession>
<dbReference type="GeneID" id="23613220"/>
<sequence>MLGSGAPGAVLPRVVVAQPSTQRSSKCLRIAPSKMNACCSSPQPSAHRIDLWWDLQ</sequence>
<dbReference type="OrthoDB" id="6262482at2759"/>
<protein>
    <submittedName>
        <fullName evidence="1">Uncharacterized protein</fullName>
    </submittedName>
</protein>
<keyword evidence="2" id="KW-1185">Reference proteome</keyword>